<name>A0ABN0QPD7_MYCUL</name>
<comment type="caution">
    <text evidence="1">The sequence shown here is derived from an EMBL/GenBank/DDBJ whole genome shotgun (WGS) entry which is preliminary data.</text>
</comment>
<reference evidence="1 2" key="1">
    <citation type="submission" date="2014-01" db="EMBL/GenBank/DDBJ databases">
        <authorList>
            <person name="Dobos K."/>
            <person name="Lenaerts A."/>
            <person name="Ordway D."/>
            <person name="DeGroote M.A."/>
            <person name="Parker T."/>
            <person name="Sizemore C."/>
            <person name="Tallon L.J."/>
            <person name="Sadzewicz L.K."/>
            <person name="Sengamalay N."/>
            <person name="Fraser C.M."/>
            <person name="Hine E."/>
            <person name="Shefchek K.A."/>
            <person name="Das S.P."/>
            <person name="Tettelin H."/>
        </authorList>
    </citation>
    <scope>NUCLEOTIDE SEQUENCE [LARGE SCALE GENOMIC DNA]</scope>
    <source>
        <strain evidence="1 2">Harvey</strain>
    </source>
</reference>
<dbReference type="Proteomes" id="UP000020681">
    <property type="component" value="Unassembled WGS sequence"/>
</dbReference>
<evidence type="ECO:0000313" key="1">
    <source>
        <dbReference type="EMBL" id="EUA86583.1"/>
    </source>
</evidence>
<evidence type="ECO:0000313" key="2">
    <source>
        <dbReference type="Proteomes" id="UP000020681"/>
    </source>
</evidence>
<sequence>MANLGWTKQMAELSVRLRMPGNKALPRKPGKPVINTLIAALLATY</sequence>
<keyword evidence="2" id="KW-1185">Reference proteome</keyword>
<proteinExistence type="predicted"/>
<dbReference type="EMBL" id="JAOL01000170">
    <property type="protein sequence ID" value="EUA86583.1"/>
    <property type="molecule type" value="Genomic_DNA"/>
</dbReference>
<organism evidence="1 2">
    <name type="scientific">Mycobacterium ulcerans str. Harvey</name>
    <dbReference type="NCBI Taxonomy" id="1299332"/>
    <lineage>
        <taxon>Bacteria</taxon>
        <taxon>Bacillati</taxon>
        <taxon>Actinomycetota</taxon>
        <taxon>Actinomycetes</taxon>
        <taxon>Mycobacteriales</taxon>
        <taxon>Mycobacteriaceae</taxon>
        <taxon>Mycobacterium</taxon>
        <taxon>Mycobacterium ulcerans group</taxon>
    </lineage>
</organism>
<accession>A0ABN0QPD7</accession>
<evidence type="ECO:0008006" key="3">
    <source>
        <dbReference type="Google" id="ProtNLM"/>
    </source>
</evidence>
<gene>
    <name evidence="1" type="ORF">I551_6975</name>
</gene>
<protein>
    <recommendedName>
        <fullName evidence="3">Transposase</fullName>
    </recommendedName>
</protein>